<dbReference type="Gene3D" id="1.10.10.10">
    <property type="entry name" value="Winged helix-like DNA-binding domain superfamily/Winged helix DNA-binding domain"/>
    <property type="match status" value="1"/>
</dbReference>
<dbReference type="InterPro" id="IPR009057">
    <property type="entry name" value="Homeodomain-like_sf"/>
</dbReference>
<dbReference type="InterPro" id="IPR000281">
    <property type="entry name" value="HTH_RpiR"/>
</dbReference>
<feature type="domain" description="HTH rpiR-type" evidence="1">
    <location>
        <begin position="4"/>
        <end position="80"/>
    </location>
</feature>
<dbReference type="InterPro" id="IPR047640">
    <property type="entry name" value="RpiR-like"/>
</dbReference>
<gene>
    <name evidence="3" type="ORF">NRP21_16655</name>
</gene>
<feature type="domain" description="SIS" evidence="2">
    <location>
        <begin position="116"/>
        <end position="257"/>
    </location>
</feature>
<evidence type="ECO:0000313" key="4">
    <source>
        <dbReference type="Proteomes" id="UP001524642"/>
    </source>
</evidence>
<reference evidence="3 4" key="1">
    <citation type="submission" date="2022-06" db="EMBL/GenBank/DDBJ databases">
        <title>Roseomonas CN29.</title>
        <authorList>
            <person name="Cheng Y."/>
            <person name="He X."/>
        </authorList>
    </citation>
    <scope>NUCLEOTIDE SEQUENCE [LARGE SCALE GENOMIC DNA]</scope>
    <source>
        <strain evidence="3 4">CN29</strain>
    </source>
</reference>
<dbReference type="PANTHER" id="PTHR30514">
    <property type="entry name" value="GLUCOKINASE"/>
    <property type="match status" value="1"/>
</dbReference>
<keyword evidence="4" id="KW-1185">Reference proteome</keyword>
<proteinExistence type="predicted"/>
<organism evidence="3 4">
    <name type="scientific">Roseomonas populi</name>
    <dbReference type="NCBI Taxonomy" id="3121582"/>
    <lineage>
        <taxon>Bacteria</taxon>
        <taxon>Pseudomonadati</taxon>
        <taxon>Pseudomonadota</taxon>
        <taxon>Alphaproteobacteria</taxon>
        <taxon>Acetobacterales</taxon>
        <taxon>Roseomonadaceae</taxon>
        <taxon>Roseomonas</taxon>
    </lineage>
</organism>
<dbReference type="PROSITE" id="PS51071">
    <property type="entry name" value="HTH_RPIR"/>
    <property type="match status" value="1"/>
</dbReference>
<name>A0ABT1X976_9PROT</name>
<dbReference type="RefSeq" id="WP_257717355.1">
    <property type="nucleotide sequence ID" value="NZ_JANJOU010000015.1"/>
</dbReference>
<accession>A0ABT1X976</accession>
<dbReference type="SUPFAM" id="SSF53697">
    <property type="entry name" value="SIS domain"/>
    <property type="match status" value="1"/>
</dbReference>
<comment type="caution">
    <text evidence="3">The sequence shown here is derived from an EMBL/GenBank/DDBJ whole genome shotgun (WGS) entry which is preliminary data.</text>
</comment>
<dbReference type="InterPro" id="IPR046348">
    <property type="entry name" value="SIS_dom_sf"/>
</dbReference>
<dbReference type="InterPro" id="IPR001347">
    <property type="entry name" value="SIS_dom"/>
</dbReference>
<dbReference type="InterPro" id="IPR036388">
    <property type="entry name" value="WH-like_DNA-bd_sf"/>
</dbReference>
<dbReference type="Gene3D" id="3.40.50.10490">
    <property type="entry name" value="Glucose-6-phosphate isomerase like protein, domain 1"/>
    <property type="match status" value="1"/>
</dbReference>
<evidence type="ECO:0000259" key="2">
    <source>
        <dbReference type="PROSITE" id="PS51464"/>
    </source>
</evidence>
<dbReference type="EMBL" id="JANJOU010000015">
    <property type="protein sequence ID" value="MCR0983687.1"/>
    <property type="molecule type" value="Genomic_DNA"/>
</dbReference>
<protein>
    <submittedName>
        <fullName evidence="3">SIS domain-containing protein</fullName>
    </submittedName>
</protein>
<dbReference type="PROSITE" id="PS51464">
    <property type="entry name" value="SIS"/>
    <property type="match status" value="1"/>
</dbReference>
<evidence type="ECO:0000259" key="1">
    <source>
        <dbReference type="PROSITE" id="PS51071"/>
    </source>
</evidence>
<evidence type="ECO:0000313" key="3">
    <source>
        <dbReference type="EMBL" id="MCR0983687.1"/>
    </source>
</evidence>
<dbReference type="SUPFAM" id="SSF46689">
    <property type="entry name" value="Homeodomain-like"/>
    <property type="match status" value="1"/>
</dbReference>
<dbReference type="PANTHER" id="PTHR30514:SF18">
    <property type="entry name" value="RPIR-FAMILY TRANSCRIPTIONAL REGULATOR"/>
    <property type="match status" value="1"/>
</dbReference>
<sequence length="279" mass="29126">MSFDAPLERLRLALPDLPPRLREAARYLAEHEFDATTRSMRDLAADAGANPASFTRLAQALGYAGWEPLRAALVEARRPAAPFSGRARTRGDLPAAMLSADAAMLGALKAGPVAGAAAALHRAPRIWCAGFRSCRAVAGLLHYQLRLFRPETRLVGAEGPEELDLDAFSSRDAVVLASFAPYSAEAVRTAAAARAAGAVLVVLADSPAAPVARGAAHLLRFEADGPGFFHSLTGAVSLAQALAAAVFAHGGAAAMERLRQAEARLAELSRYAPESGGDP</sequence>
<dbReference type="Pfam" id="PF01380">
    <property type="entry name" value="SIS"/>
    <property type="match status" value="1"/>
</dbReference>
<dbReference type="Proteomes" id="UP001524642">
    <property type="component" value="Unassembled WGS sequence"/>
</dbReference>